<dbReference type="Pfam" id="PF01381">
    <property type="entry name" value="HTH_3"/>
    <property type="match status" value="1"/>
</dbReference>
<dbReference type="EMBL" id="CP082276">
    <property type="protein sequence ID" value="USH04843.1"/>
    <property type="molecule type" value="Genomic_DNA"/>
</dbReference>
<dbReference type="Gene3D" id="1.10.260.40">
    <property type="entry name" value="lambda repressor-like DNA-binding domains"/>
    <property type="match status" value="1"/>
</dbReference>
<dbReference type="SUPFAM" id="SSF47413">
    <property type="entry name" value="lambda repressor-like DNA-binding domains"/>
    <property type="match status" value="1"/>
</dbReference>
<name>A0ABY4X0W1_9GAMM</name>
<sequence>MSKPTTRKTIANKVRIARIDSGKTQVQMAKHLNVARQTYLDMESGKTEPRVTALQRIATYTDFPLVWFFEETEDNMNYYQAIESQDLLDFMKEVAKLPATTRKEFLQSSKRLATSIISITQPASQETFNR</sequence>
<dbReference type="InterPro" id="IPR010982">
    <property type="entry name" value="Lambda_DNA-bd_dom_sf"/>
</dbReference>
<evidence type="ECO:0000313" key="3">
    <source>
        <dbReference type="Proteomes" id="UP001056255"/>
    </source>
</evidence>
<reference evidence="2" key="1">
    <citation type="submission" date="2021-08" db="EMBL/GenBank/DDBJ databases">
        <authorList>
            <person name="Sakaguchi M."/>
            <person name="Kikuchi T."/>
            <person name="Urbanczyk H."/>
        </authorList>
    </citation>
    <scope>NUCLEOTIDE SEQUENCE</scope>
    <source>
        <strain evidence="2">020920N</strain>
    </source>
</reference>
<evidence type="ECO:0000259" key="1">
    <source>
        <dbReference type="PROSITE" id="PS50943"/>
    </source>
</evidence>
<dbReference type="Proteomes" id="UP001056255">
    <property type="component" value="Chromosome II"/>
</dbReference>
<organism evidence="2 3">
    <name type="scientific">Grimontia kaedaensis</name>
    <dbReference type="NCBI Taxonomy" id="2872157"/>
    <lineage>
        <taxon>Bacteria</taxon>
        <taxon>Pseudomonadati</taxon>
        <taxon>Pseudomonadota</taxon>
        <taxon>Gammaproteobacteria</taxon>
        <taxon>Vibrionales</taxon>
        <taxon>Vibrionaceae</taxon>
        <taxon>Grimontia</taxon>
    </lineage>
</organism>
<feature type="domain" description="HTH cro/C1-type" evidence="1">
    <location>
        <begin position="14"/>
        <end position="68"/>
    </location>
</feature>
<dbReference type="PROSITE" id="PS50943">
    <property type="entry name" value="HTH_CROC1"/>
    <property type="match status" value="1"/>
</dbReference>
<dbReference type="SMART" id="SM00530">
    <property type="entry name" value="HTH_XRE"/>
    <property type="match status" value="1"/>
</dbReference>
<protein>
    <submittedName>
        <fullName evidence="2">Helix-turn-helix domain-containing protein</fullName>
    </submittedName>
</protein>
<gene>
    <name evidence="2" type="ORF">K6Q96_24390</name>
</gene>
<dbReference type="RefSeq" id="WP_251881041.1">
    <property type="nucleotide sequence ID" value="NZ_CP082276.1"/>
</dbReference>
<evidence type="ECO:0000313" key="2">
    <source>
        <dbReference type="EMBL" id="USH04843.1"/>
    </source>
</evidence>
<proteinExistence type="predicted"/>
<dbReference type="InterPro" id="IPR001387">
    <property type="entry name" value="Cro/C1-type_HTH"/>
</dbReference>
<dbReference type="CDD" id="cd00093">
    <property type="entry name" value="HTH_XRE"/>
    <property type="match status" value="1"/>
</dbReference>
<keyword evidence="3" id="KW-1185">Reference proteome</keyword>
<accession>A0ABY4X0W1</accession>